<sequence length="508" mass="55221">MMMQADSVGDLVTLRAQDCPEKVYYVCAESGKELSYAGLLRTCLWLDRKLSSLGVRPGDTVSVYMPNGASTATLLLGIMALGFVANPINLLCQPSQLRHVLLHSDTRLVFTTDKLAGQLHAPLSDLGRNIALQVVDAEMLVEEGDIRAGDLHVEALHRVGSASNALLMYTSGTTGVPKGVMLTHGNLLASAQNLSREHLLSETDRVLGSLPLYHINGLVVTLIAPLVHGGTVIMTSHFSVSGFWRDVARYQCTWINVVPTMVAYLLNDQRGAQEADLGAVRFCRSASSALPPEHLRAFKRRFGVGIIETMGLTETAAPVFSNPFPESQRKAGSVGRPSGTQARIVDDDGNPVEIGQRGEIIVSGKNVMPGYYKDPERTREAFTKDGWLRTGDIGYQDKDGYFYVIGRAKELIIKGGENIAPREIDEAVVKHPSVLDAAAVGMPHPDYGQDIAVYVVLRENAVFDGEDLRRHCVKELGNFKAPSKFVVVDELPRGPSGKVQRLKLAIPA</sequence>
<gene>
    <name evidence="6" type="ORF">ACFOY1_16800</name>
</gene>
<name>A0ABV8P327_9BURK</name>
<dbReference type="RefSeq" id="WP_217964619.1">
    <property type="nucleotide sequence ID" value="NZ_JAHTBN010000004.1"/>
</dbReference>
<evidence type="ECO:0000313" key="7">
    <source>
        <dbReference type="Proteomes" id="UP001595848"/>
    </source>
</evidence>
<dbReference type="InterPro" id="IPR020845">
    <property type="entry name" value="AMP-binding_CS"/>
</dbReference>
<feature type="region of interest" description="Disordered" evidence="3">
    <location>
        <begin position="326"/>
        <end position="349"/>
    </location>
</feature>
<feature type="domain" description="AMP-binding enzyme C-terminal" evidence="5">
    <location>
        <begin position="423"/>
        <end position="498"/>
    </location>
</feature>
<dbReference type="Pfam" id="PF13193">
    <property type="entry name" value="AMP-binding_C"/>
    <property type="match status" value="1"/>
</dbReference>
<dbReference type="PANTHER" id="PTHR43201">
    <property type="entry name" value="ACYL-COA SYNTHETASE"/>
    <property type="match status" value="1"/>
</dbReference>
<evidence type="ECO:0000313" key="6">
    <source>
        <dbReference type="EMBL" id="MFC4202613.1"/>
    </source>
</evidence>
<dbReference type="InterPro" id="IPR000873">
    <property type="entry name" value="AMP-dep_synth/lig_dom"/>
</dbReference>
<organism evidence="6 7">
    <name type="scientific">Candidimonas humi</name>
    <dbReference type="NCBI Taxonomy" id="683355"/>
    <lineage>
        <taxon>Bacteria</taxon>
        <taxon>Pseudomonadati</taxon>
        <taxon>Pseudomonadota</taxon>
        <taxon>Betaproteobacteria</taxon>
        <taxon>Burkholderiales</taxon>
        <taxon>Alcaligenaceae</taxon>
        <taxon>Candidimonas</taxon>
    </lineage>
</organism>
<proteinExistence type="inferred from homology"/>
<accession>A0ABV8P327</accession>
<dbReference type="Proteomes" id="UP001595848">
    <property type="component" value="Unassembled WGS sequence"/>
</dbReference>
<evidence type="ECO:0000256" key="3">
    <source>
        <dbReference type="SAM" id="MobiDB-lite"/>
    </source>
</evidence>
<dbReference type="Pfam" id="PF00501">
    <property type="entry name" value="AMP-binding"/>
    <property type="match status" value="1"/>
</dbReference>
<evidence type="ECO:0000256" key="2">
    <source>
        <dbReference type="ARBA" id="ARBA00022598"/>
    </source>
</evidence>
<dbReference type="EMBL" id="JBHSBV010000006">
    <property type="protein sequence ID" value="MFC4202613.1"/>
    <property type="molecule type" value="Genomic_DNA"/>
</dbReference>
<keyword evidence="7" id="KW-1185">Reference proteome</keyword>
<evidence type="ECO:0000259" key="5">
    <source>
        <dbReference type="Pfam" id="PF13193"/>
    </source>
</evidence>
<keyword evidence="2" id="KW-0436">Ligase</keyword>
<comment type="caution">
    <text evidence="6">The sequence shown here is derived from an EMBL/GenBank/DDBJ whole genome shotgun (WGS) entry which is preliminary data.</text>
</comment>
<reference evidence="7" key="1">
    <citation type="journal article" date="2019" name="Int. J. Syst. Evol. Microbiol.">
        <title>The Global Catalogue of Microorganisms (GCM) 10K type strain sequencing project: providing services to taxonomists for standard genome sequencing and annotation.</title>
        <authorList>
            <consortium name="The Broad Institute Genomics Platform"/>
            <consortium name="The Broad Institute Genome Sequencing Center for Infectious Disease"/>
            <person name="Wu L."/>
            <person name="Ma J."/>
        </authorList>
    </citation>
    <scope>NUCLEOTIDE SEQUENCE [LARGE SCALE GENOMIC DNA]</scope>
    <source>
        <strain evidence="7">LMG 24813</strain>
    </source>
</reference>
<feature type="domain" description="AMP-dependent synthetase/ligase" evidence="4">
    <location>
        <begin position="15"/>
        <end position="372"/>
    </location>
</feature>
<dbReference type="InterPro" id="IPR025110">
    <property type="entry name" value="AMP-bd_C"/>
</dbReference>
<comment type="similarity">
    <text evidence="1">Belongs to the ATP-dependent AMP-binding enzyme family.</text>
</comment>
<dbReference type="PANTHER" id="PTHR43201:SF5">
    <property type="entry name" value="MEDIUM-CHAIN ACYL-COA LIGASE ACSF2, MITOCHONDRIAL"/>
    <property type="match status" value="1"/>
</dbReference>
<evidence type="ECO:0000256" key="1">
    <source>
        <dbReference type="ARBA" id="ARBA00006432"/>
    </source>
</evidence>
<evidence type="ECO:0000259" key="4">
    <source>
        <dbReference type="Pfam" id="PF00501"/>
    </source>
</evidence>
<dbReference type="PROSITE" id="PS00455">
    <property type="entry name" value="AMP_BINDING"/>
    <property type="match status" value="1"/>
</dbReference>
<protein>
    <submittedName>
        <fullName evidence="6">AMP-binding protein</fullName>
    </submittedName>
</protein>